<reference evidence="2 3" key="1">
    <citation type="submission" date="2022-05" db="EMBL/GenBank/DDBJ databases">
        <title>Genome Sequencing of Bee-Associated Microbes.</title>
        <authorList>
            <person name="Dunlap C."/>
        </authorList>
    </citation>
    <scope>NUCLEOTIDE SEQUENCE [LARGE SCALE GENOMIC DNA]</scope>
    <source>
        <strain evidence="2 3">NRRL NRS-1438</strain>
    </source>
</reference>
<organism evidence="2 3">
    <name type="scientific">Paenibacillus apiarius</name>
    <dbReference type="NCBI Taxonomy" id="46240"/>
    <lineage>
        <taxon>Bacteria</taxon>
        <taxon>Bacillati</taxon>
        <taxon>Bacillota</taxon>
        <taxon>Bacilli</taxon>
        <taxon>Bacillales</taxon>
        <taxon>Paenibacillaceae</taxon>
        <taxon>Paenibacillus</taxon>
    </lineage>
</organism>
<name>A0ABT4DRG4_9BACL</name>
<comment type="caution">
    <text evidence="2">The sequence shown here is derived from an EMBL/GenBank/DDBJ whole genome shotgun (WGS) entry which is preliminary data.</text>
</comment>
<dbReference type="Pfam" id="PF24719">
    <property type="entry name" value="Imm33-like"/>
    <property type="match status" value="1"/>
</dbReference>
<gene>
    <name evidence="2" type="ORF">M5X09_03990</name>
</gene>
<dbReference type="Proteomes" id="UP001207626">
    <property type="component" value="Unassembled WGS sequence"/>
</dbReference>
<proteinExistence type="predicted"/>
<protein>
    <recommendedName>
        <fullName evidence="1">Imm33-like domain-containing protein</fullName>
    </recommendedName>
</protein>
<dbReference type="EMBL" id="JAMDLW010000003">
    <property type="protein sequence ID" value="MCY9518838.1"/>
    <property type="molecule type" value="Genomic_DNA"/>
</dbReference>
<sequence>MIVRSKRIGTRTFHVTCKEELAVAADSLLQIFEELEQEKGHLKDGANIQVGWTILHLSQRDEDVDVMAPAYDKNPFVDKTDDLTASLFVQLQQNYCLQRLRLEGEAAVFQDKIIAAKGVMDTERVYLERTQNGGDGDSGWYIGPVDGAVKDEDLEAYYIYQLLHLRPSLLQVLALPRGYMAVYKGDEIEAVLDAEDVNVWPSSDEA</sequence>
<keyword evidence="3" id="KW-1185">Reference proteome</keyword>
<accession>A0ABT4DRG4</accession>
<evidence type="ECO:0000259" key="1">
    <source>
        <dbReference type="Pfam" id="PF24719"/>
    </source>
</evidence>
<dbReference type="InterPro" id="IPR056509">
    <property type="entry name" value="Imm33-like"/>
</dbReference>
<evidence type="ECO:0000313" key="2">
    <source>
        <dbReference type="EMBL" id="MCY9518838.1"/>
    </source>
</evidence>
<dbReference type="RefSeq" id="WP_087433822.1">
    <property type="nucleotide sequence ID" value="NZ_JAMDLV010000033.1"/>
</dbReference>
<feature type="domain" description="Imm33-like" evidence="1">
    <location>
        <begin position="92"/>
        <end position="192"/>
    </location>
</feature>
<evidence type="ECO:0000313" key="3">
    <source>
        <dbReference type="Proteomes" id="UP001207626"/>
    </source>
</evidence>